<keyword evidence="5 9" id="KW-0798">TonB box</keyword>
<evidence type="ECO:0000256" key="6">
    <source>
        <dbReference type="ARBA" id="ARBA00023136"/>
    </source>
</evidence>
<dbReference type="RefSeq" id="WP_074723775.1">
    <property type="nucleotide sequence ID" value="NZ_CBCRVS010000009.1"/>
</dbReference>
<gene>
    <name evidence="13" type="ORF">SAMN05444355_10930</name>
</gene>
<dbReference type="Proteomes" id="UP000183658">
    <property type="component" value="Unassembled WGS sequence"/>
</dbReference>
<dbReference type="AlphaFoldDB" id="A0A1H9MVG3"/>
<evidence type="ECO:0000256" key="2">
    <source>
        <dbReference type="ARBA" id="ARBA00022448"/>
    </source>
</evidence>
<dbReference type="OrthoDB" id="9768177at2"/>
<evidence type="ECO:0000259" key="11">
    <source>
        <dbReference type="Pfam" id="PF00593"/>
    </source>
</evidence>
<dbReference type="InterPro" id="IPR012910">
    <property type="entry name" value="Plug_dom"/>
</dbReference>
<dbReference type="GO" id="GO:0009279">
    <property type="term" value="C:cell outer membrane"/>
    <property type="evidence" value="ECO:0007669"/>
    <property type="project" value="UniProtKB-SubCell"/>
</dbReference>
<dbReference type="Pfam" id="PF00593">
    <property type="entry name" value="TonB_dep_Rec_b-barrel"/>
    <property type="match status" value="1"/>
</dbReference>
<evidence type="ECO:0000256" key="10">
    <source>
        <dbReference type="SAM" id="Phobius"/>
    </source>
</evidence>
<keyword evidence="7 8" id="KW-0998">Cell outer membrane</keyword>
<sequence>MKNSSLINGSRTIVYSLILGLYLFLTPVLAYNGSNFLKLNLQTHQVSGTVTDSNGPLPGVTVTIKGTNTAVITDFDGKYQIAASPSATLVYSFMGYKTVSMPINALKTIDIVLQEDATTLQEVRINAGYYSVKESERTSSIARITAKDIEKQPVTNVLAAMQGRMAGVSITQNTGVSGGSFDIQIRGQNSLRADGNKPLYIIDGVPYASEALGSDLTGTVLPGGISPLNSINPGDIESIEVLKDADATAIYGSRGANGVVLVTTKKGKEGKTKFTTNVSTGFGKVTRLMDLMNTPQYLQMRKEAFVNDGIPYGYSDYDVNGTWDQKRYTDWQKTFIGGTAEFTDLQSSVSGGSSQTQFIINGNFHKETTVFPGDSNYKKGNIHSQLSHESENKKFRLTFSMGYTAQENNQPGIDITQQAILLPPNAPALYDAQGNLNWENSTWNNPLANLNGKYISRTNDLLVNSLLSYNILPHLIAETSIGFTDTRFDDSRTQPSTLYDPAYEVGSEYSSIYVNTTNRKSWIIEPQISWTKEFGKGKTEVLLGSTFQQQKTLQLVQEANGFSSNSLLYNLSSAFNVYDLLHEESVYKYQAFFGRVNFSWANQYILNFTARRDGSSRFGAQKQFSTFGAIGSAWLFSNANFIKYNLPFLSFGKLRASYGTTGNDQIGDYQFLDTYGSSGNNYGGVVGLEPTRLFNPNFGWETNKKLEFALETGFIQDRIFLTAGWYNNQSSNQLVGIPLPATTGFNSLQANLDATVQNRGIELTLRTINFQKQSFNWISSFNLTISRNKLLSFPNLKGSTYENQFVIGQPLNIKKVYHYTGIDPATGIYQFEDFNNDGVLTAAEDKRSIRDLNPKYFGGFQNTITYKNWQLDFLFQGVKQLNYSGSYTTGIPGTMTNQPATVVDRWQNSGDSALYQQYTTGVNGEAVSAFYNFYSSDAMIVDASYIRLKNLSLSYTVPQQWLKGINCRFVFQGQNLLTITSYRGADPESRFSSSLPPLKVFTTGIQLTF</sequence>
<dbReference type="InterPro" id="IPR023997">
    <property type="entry name" value="TonB-dep_OMP_SusC/RagA_CS"/>
</dbReference>
<feature type="domain" description="TonB-dependent receptor plug" evidence="12">
    <location>
        <begin position="136"/>
        <end position="259"/>
    </location>
</feature>
<dbReference type="InterPro" id="IPR039426">
    <property type="entry name" value="TonB-dep_rcpt-like"/>
</dbReference>
<comment type="similarity">
    <text evidence="8 9">Belongs to the TonB-dependent receptor family.</text>
</comment>
<feature type="transmembrane region" description="Helical" evidence="10">
    <location>
        <begin position="12"/>
        <end position="31"/>
    </location>
</feature>
<dbReference type="Pfam" id="PF07715">
    <property type="entry name" value="Plug"/>
    <property type="match status" value="1"/>
</dbReference>
<keyword evidence="2 8" id="KW-0813">Transport</keyword>
<keyword evidence="14" id="KW-1185">Reference proteome</keyword>
<dbReference type="Gene3D" id="2.40.170.20">
    <property type="entry name" value="TonB-dependent receptor, beta-barrel domain"/>
    <property type="match status" value="1"/>
</dbReference>
<evidence type="ECO:0000256" key="7">
    <source>
        <dbReference type="ARBA" id="ARBA00023237"/>
    </source>
</evidence>
<organism evidence="13 14">
    <name type="scientific">Flavobacterium frigoris</name>
    <dbReference type="NCBI Taxonomy" id="229204"/>
    <lineage>
        <taxon>Bacteria</taxon>
        <taxon>Pseudomonadati</taxon>
        <taxon>Bacteroidota</taxon>
        <taxon>Flavobacteriia</taxon>
        <taxon>Flavobacteriales</taxon>
        <taxon>Flavobacteriaceae</taxon>
        <taxon>Flavobacterium</taxon>
    </lineage>
</organism>
<evidence type="ECO:0000256" key="9">
    <source>
        <dbReference type="RuleBase" id="RU003357"/>
    </source>
</evidence>
<keyword evidence="3 8" id="KW-1134">Transmembrane beta strand</keyword>
<evidence type="ECO:0000313" key="14">
    <source>
        <dbReference type="Proteomes" id="UP000183658"/>
    </source>
</evidence>
<name>A0A1H9MVG3_FLAFI</name>
<keyword evidence="10" id="KW-1133">Transmembrane helix</keyword>
<dbReference type="SUPFAM" id="SSF56935">
    <property type="entry name" value="Porins"/>
    <property type="match status" value="1"/>
</dbReference>
<evidence type="ECO:0000256" key="8">
    <source>
        <dbReference type="PROSITE-ProRule" id="PRU01360"/>
    </source>
</evidence>
<dbReference type="InterPro" id="IPR036942">
    <property type="entry name" value="Beta-barrel_TonB_sf"/>
</dbReference>
<dbReference type="Gene3D" id="2.60.40.1120">
    <property type="entry name" value="Carboxypeptidase-like, regulatory domain"/>
    <property type="match status" value="1"/>
</dbReference>
<keyword evidence="6 8" id="KW-0472">Membrane</keyword>
<dbReference type="Pfam" id="PF13715">
    <property type="entry name" value="CarbopepD_reg_2"/>
    <property type="match status" value="1"/>
</dbReference>
<dbReference type="PROSITE" id="PS52016">
    <property type="entry name" value="TONB_DEPENDENT_REC_3"/>
    <property type="match status" value="1"/>
</dbReference>
<proteinExistence type="inferred from homology"/>
<evidence type="ECO:0000313" key="13">
    <source>
        <dbReference type="EMBL" id="SER27507.1"/>
    </source>
</evidence>
<evidence type="ECO:0000256" key="5">
    <source>
        <dbReference type="ARBA" id="ARBA00023077"/>
    </source>
</evidence>
<comment type="subcellular location">
    <subcellularLocation>
        <location evidence="1 8">Cell outer membrane</location>
        <topology evidence="1 8">Multi-pass membrane protein</topology>
    </subcellularLocation>
</comment>
<dbReference type="InterPro" id="IPR008969">
    <property type="entry name" value="CarboxyPept-like_regulatory"/>
</dbReference>
<reference evidence="14" key="1">
    <citation type="submission" date="2016-10" db="EMBL/GenBank/DDBJ databases">
        <authorList>
            <person name="Varghese N."/>
            <person name="Submissions S."/>
        </authorList>
    </citation>
    <scope>NUCLEOTIDE SEQUENCE [LARGE SCALE GENOMIC DNA]</scope>
    <source>
        <strain evidence="14">DSM 15719</strain>
    </source>
</reference>
<accession>A0A1H9MVG3</accession>
<evidence type="ECO:0000256" key="3">
    <source>
        <dbReference type="ARBA" id="ARBA00022452"/>
    </source>
</evidence>
<dbReference type="NCBIfam" id="TIGR04057">
    <property type="entry name" value="SusC_RagA_signa"/>
    <property type="match status" value="1"/>
</dbReference>
<evidence type="ECO:0000259" key="12">
    <source>
        <dbReference type="Pfam" id="PF07715"/>
    </source>
</evidence>
<dbReference type="NCBIfam" id="TIGR04056">
    <property type="entry name" value="OMP_RagA_SusC"/>
    <property type="match status" value="1"/>
</dbReference>
<evidence type="ECO:0000256" key="1">
    <source>
        <dbReference type="ARBA" id="ARBA00004571"/>
    </source>
</evidence>
<dbReference type="EMBL" id="FOFZ01000009">
    <property type="protein sequence ID" value="SER27507.1"/>
    <property type="molecule type" value="Genomic_DNA"/>
</dbReference>
<dbReference type="InterPro" id="IPR037066">
    <property type="entry name" value="Plug_dom_sf"/>
</dbReference>
<evidence type="ECO:0000256" key="4">
    <source>
        <dbReference type="ARBA" id="ARBA00022692"/>
    </source>
</evidence>
<keyword evidence="4 8" id="KW-0812">Transmembrane</keyword>
<dbReference type="InterPro" id="IPR023996">
    <property type="entry name" value="TonB-dep_OMP_SusC/RagA"/>
</dbReference>
<dbReference type="InterPro" id="IPR000531">
    <property type="entry name" value="Beta-barrel_TonB"/>
</dbReference>
<feature type="domain" description="TonB-dependent receptor-like beta-barrel" evidence="11">
    <location>
        <begin position="399"/>
        <end position="976"/>
    </location>
</feature>
<dbReference type="Gene3D" id="2.170.130.10">
    <property type="entry name" value="TonB-dependent receptor, plug domain"/>
    <property type="match status" value="1"/>
</dbReference>
<protein>
    <submittedName>
        <fullName evidence="13">TonB-linked outer membrane protein, SusC/RagA family</fullName>
    </submittedName>
</protein>
<dbReference type="SUPFAM" id="SSF49464">
    <property type="entry name" value="Carboxypeptidase regulatory domain-like"/>
    <property type="match status" value="1"/>
</dbReference>